<keyword evidence="1" id="KW-0812">Transmembrane</keyword>
<feature type="transmembrane region" description="Helical" evidence="1">
    <location>
        <begin position="71"/>
        <end position="95"/>
    </location>
</feature>
<evidence type="ECO:0000313" key="2">
    <source>
        <dbReference type="EMBL" id="CAB9517095.1"/>
    </source>
</evidence>
<gene>
    <name evidence="2" type="ORF">SEMRO_830_G208260.1</name>
</gene>
<dbReference type="EMBL" id="CAICTM010000829">
    <property type="protein sequence ID" value="CAB9517095.1"/>
    <property type="molecule type" value="Genomic_DNA"/>
</dbReference>
<keyword evidence="1" id="KW-1133">Transmembrane helix</keyword>
<accession>A0A9N8EB25</accession>
<organism evidence="2 3">
    <name type="scientific">Seminavis robusta</name>
    <dbReference type="NCBI Taxonomy" id="568900"/>
    <lineage>
        <taxon>Eukaryota</taxon>
        <taxon>Sar</taxon>
        <taxon>Stramenopiles</taxon>
        <taxon>Ochrophyta</taxon>
        <taxon>Bacillariophyta</taxon>
        <taxon>Bacillariophyceae</taxon>
        <taxon>Bacillariophycidae</taxon>
        <taxon>Naviculales</taxon>
        <taxon>Naviculaceae</taxon>
        <taxon>Seminavis</taxon>
    </lineage>
</organism>
<name>A0A9N8EB25_9STRA</name>
<dbReference type="AlphaFoldDB" id="A0A9N8EB25"/>
<proteinExistence type="predicted"/>
<reference evidence="2" key="1">
    <citation type="submission" date="2020-06" db="EMBL/GenBank/DDBJ databases">
        <authorList>
            <consortium name="Plant Systems Biology data submission"/>
        </authorList>
    </citation>
    <scope>NUCLEOTIDE SEQUENCE</scope>
    <source>
        <strain evidence="2">D6</strain>
    </source>
</reference>
<evidence type="ECO:0000256" key="1">
    <source>
        <dbReference type="SAM" id="Phobius"/>
    </source>
</evidence>
<keyword evidence="3" id="KW-1185">Reference proteome</keyword>
<feature type="transmembrane region" description="Helical" evidence="1">
    <location>
        <begin position="26"/>
        <end position="50"/>
    </location>
</feature>
<comment type="caution">
    <text evidence="2">The sequence shown here is derived from an EMBL/GenBank/DDBJ whole genome shotgun (WGS) entry which is preliminary data.</text>
</comment>
<protein>
    <submittedName>
        <fullName evidence="2">Uncharacterized protein</fullName>
    </submittedName>
</protein>
<sequence>MLDLGTDALVAVRGFEVYWWEEWDPLWMAGFFIFVLSIALRFVGEAIFYLGKYGVFYRIFHTIQEALGEYVDWWFPCMIVYVCVCTPLLLPFFVYKVIRVVLIPLDPLLAIAHRASLSRSFYFPLAEAPHGHFGLDLFFGRMAIPLRYYFLLVDLVAGGRFKVYYASSDNNSIHYEDNPKWLIVLAILEEVLENIGGLLMAVKELWEPQAQVGGKGRGHGGDEYEYEWFDPFGDSRTLAIISLVFSALSAVFETGKYIGDYNYVAAKPRRGSRATP</sequence>
<keyword evidence="1" id="KW-0472">Membrane</keyword>
<evidence type="ECO:0000313" key="3">
    <source>
        <dbReference type="Proteomes" id="UP001153069"/>
    </source>
</evidence>
<dbReference type="Proteomes" id="UP001153069">
    <property type="component" value="Unassembled WGS sequence"/>
</dbReference>